<dbReference type="Proteomes" id="UP000243073">
    <property type="component" value="Unassembled WGS sequence"/>
</dbReference>
<reference evidence="1 2" key="1">
    <citation type="submission" date="2016-07" db="EMBL/GenBank/DDBJ databases">
        <title>Draft Genome Sequence of Oceanisphaera psychrotolerans, isolated from coastal sediment samples.</title>
        <authorList>
            <person name="Zhuo S."/>
            <person name="Ruan Z."/>
        </authorList>
    </citation>
    <scope>NUCLEOTIDE SEQUENCE [LARGE SCALE GENOMIC DNA]</scope>
    <source>
        <strain evidence="1 2">LAM-WHM-ZC</strain>
    </source>
</reference>
<dbReference type="AlphaFoldDB" id="A0A1J4QGV2"/>
<keyword evidence="2" id="KW-1185">Reference proteome</keyword>
<dbReference type="InterPro" id="IPR015946">
    <property type="entry name" value="KH_dom-like_a/b"/>
</dbReference>
<evidence type="ECO:0008006" key="3">
    <source>
        <dbReference type="Google" id="ProtNLM"/>
    </source>
</evidence>
<dbReference type="RefSeq" id="WP_071471612.1">
    <property type="nucleotide sequence ID" value="NZ_MDKE01000006.1"/>
</dbReference>
<gene>
    <name evidence="1" type="ORF">BFR47_10170</name>
</gene>
<dbReference type="PANTHER" id="PTHR34352:SF1">
    <property type="entry name" value="PROTEIN YHFA"/>
    <property type="match status" value="1"/>
</dbReference>
<dbReference type="STRING" id="1414654.BFR47_10170"/>
<dbReference type="EMBL" id="MDKE01000006">
    <property type="protein sequence ID" value="OIN13517.1"/>
    <property type="molecule type" value="Genomic_DNA"/>
</dbReference>
<evidence type="ECO:0000313" key="2">
    <source>
        <dbReference type="Proteomes" id="UP000243073"/>
    </source>
</evidence>
<dbReference type="Gene3D" id="2.20.25.10">
    <property type="match status" value="1"/>
</dbReference>
<proteinExistence type="predicted"/>
<sequence>MKAKVTWLEGMCFEGLSESGHKMVLDGTNPGKGASPMEAVLLGAGGCSAIDVVSILEKGRQQVTGCEVELDADRAENPPRVFTAIRLHFVVTGQDLAEKQVARAVELSMDKYCSVMKMLEKAVTVESSYEIRSA</sequence>
<dbReference type="InterPro" id="IPR003718">
    <property type="entry name" value="OsmC/Ohr_fam"/>
</dbReference>
<accession>A0A1J4QGV2</accession>
<dbReference type="SUPFAM" id="SSF82784">
    <property type="entry name" value="OsmC-like"/>
    <property type="match status" value="1"/>
</dbReference>
<evidence type="ECO:0000313" key="1">
    <source>
        <dbReference type="EMBL" id="OIN13517.1"/>
    </source>
</evidence>
<comment type="caution">
    <text evidence="1">The sequence shown here is derived from an EMBL/GenBank/DDBJ whole genome shotgun (WGS) entry which is preliminary data.</text>
</comment>
<dbReference type="PANTHER" id="PTHR34352">
    <property type="entry name" value="PROTEIN YHFA"/>
    <property type="match status" value="1"/>
</dbReference>
<name>A0A1J4QGV2_9GAMM</name>
<dbReference type="NCBIfam" id="NF008009">
    <property type="entry name" value="PRK10738.1"/>
    <property type="match status" value="1"/>
</dbReference>
<dbReference type="OrthoDB" id="9804010at2"/>
<dbReference type="Gene3D" id="3.30.300.20">
    <property type="match status" value="1"/>
</dbReference>
<organism evidence="1 2">
    <name type="scientific">Oceanisphaera psychrotolerans</name>
    <dbReference type="NCBI Taxonomy" id="1414654"/>
    <lineage>
        <taxon>Bacteria</taxon>
        <taxon>Pseudomonadati</taxon>
        <taxon>Pseudomonadota</taxon>
        <taxon>Gammaproteobacteria</taxon>
        <taxon>Aeromonadales</taxon>
        <taxon>Aeromonadaceae</taxon>
        <taxon>Oceanisphaera</taxon>
    </lineage>
</organism>
<dbReference type="InterPro" id="IPR036102">
    <property type="entry name" value="OsmC/Ohrsf"/>
</dbReference>
<dbReference type="Pfam" id="PF02566">
    <property type="entry name" value="OsmC"/>
    <property type="match status" value="1"/>
</dbReference>
<protein>
    <recommendedName>
        <fullName evidence="3">Osmotically inducible protein OsmC</fullName>
    </recommendedName>
</protein>